<feature type="compositionally biased region" description="Low complexity" evidence="7">
    <location>
        <begin position="604"/>
        <end position="616"/>
    </location>
</feature>
<feature type="domain" description="PHD-type" evidence="9">
    <location>
        <begin position="672"/>
        <end position="727"/>
    </location>
</feature>
<evidence type="ECO:0000256" key="3">
    <source>
        <dbReference type="ARBA" id="ARBA00022833"/>
    </source>
</evidence>
<keyword evidence="11" id="KW-1185">Reference proteome</keyword>
<dbReference type="PROSITE" id="PS50089">
    <property type="entry name" value="ZF_RING_2"/>
    <property type="match status" value="1"/>
</dbReference>
<reference evidence="12" key="1">
    <citation type="submission" date="2022-11" db="UniProtKB">
        <authorList>
            <consortium name="WormBaseParasite"/>
        </authorList>
    </citation>
    <scope>IDENTIFICATION</scope>
</reference>
<dbReference type="GO" id="GO:0008270">
    <property type="term" value="F:zinc ion binding"/>
    <property type="evidence" value="ECO:0007669"/>
    <property type="project" value="UniProtKB-KW"/>
</dbReference>
<evidence type="ECO:0000256" key="5">
    <source>
        <dbReference type="PROSITE-ProRule" id="PRU00035"/>
    </source>
</evidence>
<dbReference type="InterPro" id="IPR013083">
    <property type="entry name" value="Znf_RING/FYVE/PHD"/>
</dbReference>
<dbReference type="PANTHER" id="PTHR25462">
    <property type="entry name" value="BONUS, ISOFORM C-RELATED"/>
    <property type="match status" value="1"/>
</dbReference>
<evidence type="ECO:0000313" key="12">
    <source>
        <dbReference type="WBParaSite" id="ACRNAN_scaffold7984.g24727.t1"/>
    </source>
</evidence>
<keyword evidence="3" id="KW-0862">Zinc</keyword>
<sequence length="804" mass="89173">MTSIIRCDFCKNTIPPSNVSSLSYLPCLHLICANCKVTRFRAQSFISCAVCNTEFEPNNILELPDPNSLLGKYLCEQCGPPHQGTYGHVIAEVEPNLPSYARCPRHPDSRVTYACSCGARVCDACAGSPSHAGDGHQKIFFRYLADSARKEIQKLKATTQQDIARFDKSLPLIEKNKSVLSDYASKMRTAVASEVVELCNAVIRRGNDIVTAIDMAEDGKMKQYNQLEHEIRIQRDRFVKLEQLADLFIRAPEPITTVNACNFLQKAFTVVGAKRESTQANYEKIQRHPFMKYESDVEPLLKALANYGQLELDGVKKTPLAFTNPNAKMFTMLNNPMMPSTSAQRPPAPAVPRLRFPINAMHMNPPAGYANQVPNGTTTPNLTNPVFQQRGVVSQGMIEMRQNSPSYPPTVSMHHMHPRQPTQPMRLPFPHVMHDPSLAGPMPSPTNMQPNHAMPQQFHSPRAQMPQMRANFPYHQLPPEFQQQVGPGFPINQAMSPQANMLHMPRMPISAPQLPIATSADPSSNGNAVPMTLASSSDNANHLSEIASPVANSPSIAAPLPTQITSANVQSPKPSTPVSDIPLVKLVRDNTGAMKATLQPRFPETASSNASTSSEKSNTDARRATTNGMSEKTETRKDSSSKNETSISKKADENLKTKDDERGKPINPEDWDDYCYVCNQGCDEKTGDLGCCSTCPRVFHNQCHIPIIEAAMADLPDDWQCSVCLEASPMTVMPSSFTDHEQLLCSKVILYCCKNNQQVEPFLYPVPKSTFKYYDIIKQPTDFSKISRKLSTFQYKNIQCCMLC</sequence>
<dbReference type="Pfam" id="PF00439">
    <property type="entry name" value="Bromodomain"/>
    <property type="match status" value="1"/>
</dbReference>
<keyword evidence="1" id="KW-0479">Metal-binding</keyword>
<dbReference type="InterPro" id="IPR019786">
    <property type="entry name" value="Zinc_finger_PHD-type_CS"/>
</dbReference>
<dbReference type="InterPro" id="IPR001841">
    <property type="entry name" value="Znf_RING"/>
</dbReference>
<evidence type="ECO:0000259" key="8">
    <source>
        <dbReference type="PROSITE" id="PS50014"/>
    </source>
</evidence>
<dbReference type="InterPro" id="IPR001965">
    <property type="entry name" value="Znf_PHD"/>
</dbReference>
<dbReference type="GO" id="GO:0060340">
    <property type="term" value="P:positive regulation of type I interferon-mediated signaling pathway"/>
    <property type="evidence" value="ECO:0007669"/>
    <property type="project" value="TreeGrafter"/>
</dbReference>
<evidence type="ECO:0000256" key="2">
    <source>
        <dbReference type="ARBA" id="ARBA00022771"/>
    </source>
</evidence>
<evidence type="ECO:0000259" key="9">
    <source>
        <dbReference type="PROSITE" id="PS50016"/>
    </source>
</evidence>
<name>A0A914EFN8_9BILA</name>
<dbReference type="AlphaFoldDB" id="A0A914EFN8"/>
<dbReference type="SMART" id="SM00249">
    <property type="entry name" value="PHD"/>
    <property type="match status" value="1"/>
</dbReference>
<proteinExistence type="predicted"/>
<evidence type="ECO:0000256" key="7">
    <source>
        <dbReference type="SAM" id="MobiDB-lite"/>
    </source>
</evidence>
<dbReference type="Gene3D" id="1.20.920.10">
    <property type="entry name" value="Bromodomain-like"/>
    <property type="match status" value="1"/>
</dbReference>
<keyword evidence="2 6" id="KW-0863">Zinc-finger</keyword>
<dbReference type="PROSITE" id="PS01359">
    <property type="entry name" value="ZF_PHD_1"/>
    <property type="match status" value="1"/>
</dbReference>
<keyword evidence="4 5" id="KW-0103">Bromodomain</keyword>
<evidence type="ECO:0000259" key="10">
    <source>
        <dbReference type="PROSITE" id="PS50089"/>
    </source>
</evidence>
<dbReference type="InterPro" id="IPR036427">
    <property type="entry name" value="Bromodomain-like_sf"/>
</dbReference>
<evidence type="ECO:0000256" key="1">
    <source>
        <dbReference type="ARBA" id="ARBA00022723"/>
    </source>
</evidence>
<dbReference type="CDD" id="cd15541">
    <property type="entry name" value="PHD_TIF1_like"/>
    <property type="match status" value="1"/>
</dbReference>
<dbReference type="Proteomes" id="UP000887540">
    <property type="component" value="Unplaced"/>
</dbReference>
<dbReference type="Gene3D" id="3.30.40.10">
    <property type="entry name" value="Zinc/RING finger domain, C3HC4 (zinc finger)"/>
    <property type="match status" value="1"/>
</dbReference>
<organism evidence="11 12">
    <name type="scientific">Acrobeloides nanus</name>
    <dbReference type="NCBI Taxonomy" id="290746"/>
    <lineage>
        <taxon>Eukaryota</taxon>
        <taxon>Metazoa</taxon>
        <taxon>Ecdysozoa</taxon>
        <taxon>Nematoda</taxon>
        <taxon>Chromadorea</taxon>
        <taxon>Rhabditida</taxon>
        <taxon>Tylenchina</taxon>
        <taxon>Cephalobomorpha</taxon>
        <taxon>Cephaloboidea</taxon>
        <taxon>Cephalobidae</taxon>
        <taxon>Acrobeloides</taxon>
    </lineage>
</organism>
<protein>
    <submittedName>
        <fullName evidence="12">Uncharacterized protein</fullName>
    </submittedName>
</protein>
<dbReference type="CDD" id="cd04369">
    <property type="entry name" value="Bromodomain"/>
    <property type="match status" value="1"/>
</dbReference>
<dbReference type="SUPFAM" id="SSF57903">
    <property type="entry name" value="FYVE/PHD zinc finger"/>
    <property type="match status" value="1"/>
</dbReference>
<dbReference type="GO" id="GO:0005654">
    <property type="term" value="C:nucleoplasm"/>
    <property type="evidence" value="ECO:0007669"/>
    <property type="project" value="TreeGrafter"/>
</dbReference>
<dbReference type="PROSITE" id="PS50016">
    <property type="entry name" value="ZF_PHD_2"/>
    <property type="match status" value="1"/>
</dbReference>
<feature type="domain" description="Bromo" evidence="8">
    <location>
        <begin position="754"/>
        <end position="804"/>
    </location>
</feature>
<dbReference type="WBParaSite" id="ACRNAN_scaffold7984.g24727.t1">
    <property type="protein sequence ID" value="ACRNAN_scaffold7984.g24727.t1"/>
    <property type="gene ID" value="ACRNAN_scaffold7984.g24727"/>
</dbReference>
<evidence type="ECO:0000256" key="6">
    <source>
        <dbReference type="PROSITE-ProRule" id="PRU00175"/>
    </source>
</evidence>
<feature type="domain" description="RING-type" evidence="10">
    <location>
        <begin position="7"/>
        <end position="52"/>
    </location>
</feature>
<dbReference type="PROSITE" id="PS50014">
    <property type="entry name" value="BROMODOMAIN_2"/>
    <property type="match status" value="1"/>
</dbReference>
<dbReference type="SUPFAM" id="SSF57845">
    <property type="entry name" value="B-box zinc-binding domain"/>
    <property type="match status" value="1"/>
</dbReference>
<dbReference type="InterPro" id="IPR001487">
    <property type="entry name" value="Bromodomain"/>
</dbReference>
<dbReference type="SUPFAM" id="SSF57850">
    <property type="entry name" value="RING/U-box"/>
    <property type="match status" value="1"/>
</dbReference>
<dbReference type="GO" id="GO:0061630">
    <property type="term" value="F:ubiquitin protein ligase activity"/>
    <property type="evidence" value="ECO:0007669"/>
    <property type="project" value="TreeGrafter"/>
</dbReference>
<feature type="region of interest" description="Disordered" evidence="7">
    <location>
        <begin position="595"/>
        <end position="665"/>
    </location>
</feature>
<feature type="compositionally biased region" description="Basic and acidic residues" evidence="7">
    <location>
        <begin position="631"/>
        <end position="664"/>
    </location>
</feature>
<evidence type="ECO:0000256" key="4">
    <source>
        <dbReference type="ARBA" id="ARBA00023117"/>
    </source>
</evidence>
<dbReference type="InterPro" id="IPR047153">
    <property type="entry name" value="TRIM45/56/19-like"/>
</dbReference>
<dbReference type="GO" id="GO:0045087">
    <property type="term" value="P:innate immune response"/>
    <property type="evidence" value="ECO:0007669"/>
    <property type="project" value="TreeGrafter"/>
</dbReference>
<dbReference type="InterPro" id="IPR019787">
    <property type="entry name" value="Znf_PHD-finger"/>
</dbReference>
<dbReference type="InterPro" id="IPR011011">
    <property type="entry name" value="Znf_FYVE_PHD"/>
</dbReference>
<accession>A0A914EFN8</accession>
<evidence type="ECO:0000313" key="11">
    <source>
        <dbReference type="Proteomes" id="UP000887540"/>
    </source>
</evidence>
<dbReference type="SUPFAM" id="SSF47370">
    <property type="entry name" value="Bromodomain"/>
    <property type="match status" value="1"/>
</dbReference>
<dbReference type="PANTHER" id="PTHR25462:SF299">
    <property type="entry name" value="E3 UBIQUITIN-PROTEIN LIGASE TRIM56"/>
    <property type="match status" value="1"/>
</dbReference>